<reference evidence="8 9" key="1">
    <citation type="journal article" date="2017" name="G3 (Bethesda)">
        <title>First Draft Genome Sequence of the Pathogenic Fungus Lomentospora prolificans (Formerly Scedosporium prolificans).</title>
        <authorList>
            <person name="Luo R."/>
            <person name="Zimin A."/>
            <person name="Workman R."/>
            <person name="Fan Y."/>
            <person name="Pertea G."/>
            <person name="Grossman N."/>
            <person name="Wear M.P."/>
            <person name="Jia B."/>
            <person name="Miller H."/>
            <person name="Casadevall A."/>
            <person name="Timp W."/>
            <person name="Zhang S.X."/>
            <person name="Salzberg S.L."/>
        </authorList>
    </citation>
    <scope>NUCLEOTIDE SEQUENCE [LARGE SCALE GENOMIC DNA]</scope>
    <source>
        <strain evidence="8 9">JHH-5317</strain>
    </source>
</reference>
<protein>
    <submittedName>
        <fullName evidence="8">Uncharacterized protein</fullName>
    </submittedName>
</protein>
<feature type="region of interest" description="Disordered" evidence="5">
    <location>
        <begin position="1"/>
        <end position="31"/>
    </location>
</feature>
<feature type="domain" description="Myb-like" evidence="6">
    <location>
        <begin position="80"/>
        <end position="130"/>
    </location>
</feature>
<keyword evidence="4" id="KW-0539">Nucleus</keyword>
<dbReference type="PROSITE" id="PS51294">
    <property type="entry name" value="HTH_MYB"/>
    <property type="match status" value="3"/>
</dbReference>
<dbReference type="PROSITE" id="PS50090">
    <property type="entry name" value="MYB_LIKE"/>
    <property type="match status" value="3"/>
</dbReference>
<feature type="domain" description="Myb-like" evidence="6">
    <location>
        <begin position="139"/>
        <end position="183"/>
    </location>
</feature>
<feature type="domain" description="Myb-like" evidence="6">
    <location>
        <begin position="23"/>
        <end position="79"/>
    </location>
</feature>
<evidence type="ECO:0000256" key="4">
    <source>
        <dbReference type="ARBA" id="ARBA00023242"/>
    </source>
</evidence>
<feature type="domain" description="HTH myb-type" evidence="7">
    <location>
        <begin position="80"/>
        <end position="134"/>
    </location>
</feature>
<sequence>MSAEPSPAATPSASTEAGPATGITRRPRRSWTPWEDQTLRTRVAHYVETRGTQWRWKEVAQAIPGRTAKDCRKRWLHSLDPSLRKGRWTEEEDRILLDAYARLGPAWNEIANLIPGRKDDQCSKRYRDILGPLASNRLSDWTPEEDQILRDGVRDLGHRWTSVAARLPGRPPLTCRNRWRNLCKQRATTDAAEGQETPPQRVESAAESDVAGQSVSPTMSWENEPMDTPFNFADPTTADVNDIARSLLDHSHPPSRPAALGSDFNQLELDQMVQDDSVISSRPSGYLDTAANANLGGFPDLNFSSPDYGGIGTPLGGVGPSMFPNKSIDGPLGGQPPAVTSTVNRAAGQATGHGPQRLNHDPPTNPSDYRAFELAAEMASRAGQPLPNIPEEPPPARRANRALSNRHSINTITTITITITTTITTIIIITTINWNVVWTLYERTLAA</sequence>
<accession>A0A2N3N1C1</accession>
<evidence type="ECO:0000256" key="1">
    <source>
        <dbReference type="ARBA" id="ARBA00023015"/>
    </source>
</evidence>
<evidence type="ECO:0000259" key="6">
    <source>
        <dbReference type="PROSITE" id="PS50090"/>
    </source>
</evidence>
<dbReference type="InterPro" id="IPR017930">
    <property type="entry name" value="Myb_dom"/>
</dbReference>
<dbReference type="AlphaFoldDB" id="A0A2N3N1C1"/>
<dbReference type="Pfam" id="PF00249">
    <property type="entry name" value="Myb_DNA-binding"/>
    <property type="match status" value="3"/>
</dbReference>
<dbReference type="SMART" id="SM00717">
    <property type="entry name" value="SANT"/>
    <property type="match status" value="3"/>
</dbReference>
<keyword evidence="2" id="KW-0238">DNA-binding</keyword>
<dbReference type="GO" id="GO:0019185">
    <property type="term" value="C:snRNA-activating protein complex"/>
    <property type="evidence" value="ECO:0007669"/>
    <property type="project" value="TreeGrafter"/>
</dbReference>
<evidence type="ECO:0000259" key="7">
    <source>
        <dbReference type="PROSITE" id="PS51294"/>
    </source>
</evidence>
<dbReference type="GO" id="GO:0001006">
    <property type="term" value="F:RNA polymerase III type 3 promoter sequence-specific DNA binding"/>
    <property type="evidence" value="ECO:0007669"/>
    <property type="project" value="TreeGrafter"/>
</dbReference>
<feature type="region of interest" description="Disordered" evidence="5">
    <location>
        <begin position="186"/>
        <end position="226"/>
    </location>
</feature>
<dbReference type="OrthoDB" id="2143914at2759"/>
<dbReference type="GO" id="GO:0042795">
    <property type="term" value="P:snRNA transcription by RNA polymerase II"/>
    <property type="evidence" value="ECO:0007669"/>
    <property type="project" value="TreeGrafter"/>
</dbReference>
<dbReference type="GO" id="GO:0042796">
    <property type="term" value="P:snRNA transcription by RNA polymerase III"/>
    <property type="evidence" value="ECO:0007669"/>
    <property type="project" value="TreeGrafter"/>
</dbReference>
<feature type="domain" description="HTH myb-type" evidence="7">
    <location>
        <begin position="28"/>
        <end position="75"/>
    </location>
</feature>
<dbReference type="EMBL" id="NLAX01001034">
    <property type="protein sequence ID" value="PKS06223.1"/>
    <property type="molecule type" value="Genomic_DNA"/>
</dbReference>
<comment type="caution">
    <text evidence="8">The sequence shown here is derived from an EMBL/GenBank/DDBJ whole genome shotgun (WGS) entry which is preliminary data.</text>
</comment>
<feature type="compositionally biased region" description="Polar residues" evidence="5">
    <location>
        <begin position="211"/>
        <end position="221"/>
    </location>
</feature>
<proteinExistence type="predicted"/>
<evidence type="ECO:0000256" key="3">
    <source>
        <dbReference type="ARBA" id="ARBA00023163"/>
    </source>
</evidence>
<evidence type="ECO:0000313" key="9">
    <source>
        <dbReference type="Proteomes" id="UP000233524"/>
    </source>
</evidence>
<keyword evidence="3" id="KW-0804">Transcription</keyword>
<feature type="compositionally biased region" description="Low complexity" evidence="5">
    <location>
        <begin position="1"/>
        <end position="21"/>
    </location>
</feature>
<dbReference type="InterPro" id="IPR001005">
    <property type="entry name" value="SANT/Myb"/>
</dbReference>
<dbReference type="VEuPathDB" id="FungiDB:jhhlp_006969"/>
<evidence type="ECO:0000313" key="8">
    <source>
        <dbReference type="EMBL" id="PKS06223.1"/>
    </source>
</evidence>
<evidence type="ECO:0000256" key="2">
    <source>
        <dbReference type="ARBA" id="ARBA00023125"/>
    </source>
</evidence>
<keyword evidence="1" id="KW-0805">Transcription regulation</keyword>
<dbReference type="Proteomes" id="UP000233524">
    <property type="component" value="Unassembled WGS sequence"/>
</dbReference>
<name>A0A2N3N1C1_9PEZI</name>
<dbReference type="PANTHER" id="PTHR46621:SF1">
    <property type="entry name" value="SNRNA-ACTIVATING PROTEIN COMPLEX SUBUNIT 4"/>
    <property type="match status" value="1"/>
</dbReference>
<organism evidence="8 9">
    <name type="scientific">Lomentospora prolificans</name>
    <dbReference type="NCBI Taxonomy" id="41688"/>
    <lineage>
        <taxon>Eukaryota</taxon>
        <taxon>Fungi</taxon>
        <taxon>Dikarya</taxon>
        <taxon>Ascomycota</taxon>
        <taxon>Pezizomycotina</taxon>
        <taxon>Sordariomycetes</taxon>
        <taxon>Hypocreomycetidae</taxon>
        <taxon>Microascales</taxon>
        <taxon>Microascaceae</taxon>
        <taxon>Lomentospora</taxon>
    </lineage>
</organism>
<dbReference type="InParanoid" id="A0A2N3N1C1"/>
<dbReference type="Gene3D" id="1.10.10.60">
    <property type="entry name" value="Homeodomain-like"/>
    <property type="match status" value="3"/>
</dbReference>
<gene>
    <name evidence="8" type="ORF">jhhlp_006969</name>
</gene>
<dbReference type="STRING" id="41688.A0A2N3N1C1"/>
<dbReference type="CDD" id="cd00167">
    <property type="entry name" value="SANT"/>
    <property type="match status" value="3"/>
</dbReference>
<feature type="domain" description="HTH myb-type" evidence="7">
    <location>
        <begin position="141"/>
        <end position="187"/>
    </location>
</feature>
<dbReference type="InterPro" id="IPR009057">
    <property type="entry name" value="Homeodomain-like_sf"/>
</dbReference>
<dbReference type="InterPro" id="IPR051575">
    <property type="entry name" value="Myb-like_DNA-bd"/>
</dbReference>
<dbReference type="PANTHER" id="PTHR46621">
    <property type="entry name" value="SNRNA-ACTIVATING PROTEIN COMPLEX SUBUNIT 4"/>
    <property type="match status" value="1"/>
</dbReference>
<keyword evidence="9" id="KW-1185">Reference proteome</keyword>
<dbReference type="GO" id="GO:0000978">
    <property type="term" value="F:RNA polymerase II cis-regulatory region sequence-specific DNA binding"/>
    <property type="evidence" value="ECO:0007669"/>
    <property type="project" value="TreeGrafter"/>
</dbReference>
<dbReference type="SUPFAM" id="SSF46689">
    <property type="entry name" value="Homeodomain-like"/>
    <property type="match status" value="2"/>
</dbReference>
<evidence type="ECO:0000256" key="5">
    <source>
        <dbReference type="SAM" id="MobiDB-lite"/>
    </source>
</evidence>